<sequence>MMGLGAFAATCCYIRFTIPRSNIPASPPPPLIPWPMTSLRHWQRLFNRYDPWGNLISRRCGWLEQHYEYDDDNRLIRARGTGPQGRYQAEYHYDALGRRSSKTVTREQCAPETTRFVWQGWRLLQEQFAPHAGYGDRCRTWCYDPDSPWTPLAALGHTGGYPSVQIQYLHCDLNSAPLECTDEQGQLRWSGDYAPFGEVTNPVINSMPMLKNQVHIPLRYAGQYEDRETGLHYNLFRYYDPQVGRFTTPDPIGVLGGFNLYQYVPNPNGWVDPWGLTGKPLNSPLLDKWNEKGGTVWQEIDTRTWVYQDNSGNIVRYPNGYPDFKPYEIQSVDVPDLKGNHRLGPSGDFGKANALAPNGPANLESNTWHHHENGITMQEVPKNIHSNFTHRGGVSKIKKSCQ</sequence>
<reference evidence="3 4" key="1">
    <citation type="journal article" date="2019" name="bioRxiv">
        <title>Bacteria contribute to plant secondary compound degradation in a generalist herbivore system.</title>
        <authorList>
            <person name="Francoeur C.B."/>
            <person name="Khadempour L."/>
            <person name="Moreira-Soto R.D."/>
            <person name="Gotting K."/>
            <person name="Book A.J."/>
            <person name="Pinto-Tomas A.A."/>
            <person name="Keefover-Ring K."/>
            <person name="Currie C.R."/>
        </authorList>
    </citation>
    <scope>NUCLEOTIDE SEQUENCE [LARGE SCALE GENOMIC DNA]</scope>
    <source>
        <strain evidence="3">Acro-835</strain>
    </source>
</reference>
<protein>
    <recommendedName>
        <fullName evidence="2">RHS protein conserved region domain-containing protein</fullName>
    </recommendedName>
</protein>
<dbReference type="PANTHER" id="PTHR32305">
    <property type="match status" value="1"/>
</dbReference>
<dbReference type="NCBIfam" id="TIGR03696">
    <property type="entry name" value="Rhs_assc_core"/>
    <property type="match status" value="1"/>
</dbReference>
<feature type="domain" description="RHS protein conserved region" evidence="2">
    <location>
        <begin position="166"/>
        <end position="201"/>
    </location>
</feature>
<dbReference type="Pfam" id="PF03527">
    <property type="entry name" value="RHS"/>
    <property type="match status" value="1"/>
</dbReference>
<dbReference type="InterPro" id="IPR032869">
    <property type="entry name" value="WHH_dom_containing"/>
</dbReference>
<comment type="caution">
    <text evidence="3">The sequence shown here is derived from an EMBL/GenBank/DDBJ whole genome shotgun (WGS) entry which is preliminary data.</text>
</comment>
<dbReference type="EMBL" id="VWXF01000015">
    <property type="protein sequence ID" value="NIF24409.1"/>
    <property type="molecule type" value="Genomic_DNA"/>
</dbReference>
<dbReference type="PANTHER" id="PTHR32305:SF15">
    <property type="entry name" value="PROTEIN RHSA-RELATED"/>
    <property type="match status" value="1"/>
</dbReference>
<organism evidence="3 4">
    <name type="scientific">Candidatus Pantoea multigeneris</name>
    <dbReference type="NCBI Taxonomy" id="2608357"/>
    <lineage>
        <taxon>Bacteria</taxon>
        <taxon>Pseudomonadati</taxon>
        <taxon>Pseudomonadota</taxon>
        <taxon>Gammaproteobacteria</taxon>
        <taxon>Enterobacterales</taxon>
        <taxon>Erwiniaceae</taxon>
        <taxon>Pantoea</taxon>
    </lineage>
</organism>
<dbReference type="Proteomes" id="UP001515683">
    <property type="component" value="Unassembled WGS sequence"/>
</dbReference>
<keyword evidence="4" id="KW-1185">Reference proteome</keyword>
<dbReference type="Pfam" id="PF14414">
    <property type="entry name" value="WHH"/>
    <property type="match status" value="1"/>
</dbReference>
<evidence type="ECO:0000259" key="2">
    <source>
        <dbReference type="Pfam" id="PF03527"/>
    </source>
</evidence>
<dbReference type="InterPro" id="IPR001826">
    <property type="entry name" value="RHS"/>
</dbReference>
<evidence type="ECO:0000313" key="4">
    <source>
        <dbReference type="Proteomes" id="UP001515683"/>
    </source>
</evidence>
<dbReference type="InterPro" id="IPR022385">
    <property type="entry name" value="Rhs_assc_core"/>
</dbReference>
<proteinExistence type="inferred from homology"/>
<comment type="similarity">
    <text evidence="1">Belongs to the RHS family.</text>
</comment>
<name>A0ABX0RHW9_9GAMM</name>
<gene>
    <name evidence="3" type="ORF">F3J40_22815</name>
</gene>
<dbReference type="Gene3D" id="2.180.10.10">
    <property type="entry name" value="RHS repeat-associated core"/>
    <property type="match status" value="1"/>
</dbReference>
<evidence type="ECO:0000313" key="3">
    <source>
        <dbReference type="EMBL" id="NIF24409.1"/>
    </source>
</evidence>
<evidence type="ECO:0000256" key="1">
    <source>
        <dbReference type="ARBA" id="ARBA00009455"/>
    </source>
</evidence>
<accession>A0ABX0RHW9</accession>
<dbReference type="InterPro" id="IPR050708">
    <property type="entry name" value="T6SS_VgrG/RHS"/>
</dbReference>